<keyword evidence="2 4" id="KW-0472">Membrane</keyword>
<comment type="subcellular location">
    <subcellularLocation>
        <location evidence="1 4">Cell outer membrane</location>
    </subcellularLocation>
</comment>
<dbReference type="InterPro" id="IPR012910">
    <property type="entry name" value="Plug_dom"/>
</dbReference>
<sequence length="918" mass="100894">MLQLKRNLLCVAVVSAMAMAANAQAQDAAQTEADKAKTDETVNLDKVKVVGIRTGIEKSLETKQTATSIVEAVSAEDIGKLPDASIADSIARLPGLTAQRERGRASQINIRGLSGDFAGTTLNGREQANTSDNRGVEFDQYPSELLSSAVVYKTPDARLVGQGLSGTVDLRTVRPLDFSERVIAVNARYEQNKIRDQKENGNRYSFSYIDQFLDNKLGVAFGYAHIDSPQPGFQNETWGYTGGARGAPLNGNNVFGGGKVYKFDDNNKRNGAMLTIQYKPGDIYETSLDLFYSKFEKTEIKSGVEFGTAWGSNGTETLLPGYTANGNGTVTDSSWTGIKPVLRADSNPLDDRLFSLGWNNKWRLGEHWTLTQDISTSRVHRDMDFLETYVGLKGAGTTNLRVTLDPNGFNRYAFDADFNDPNQLQMVDAGNWSQDGYLKNFQIKDRINAGRIDLTRTFDEGFIESVSFGINETIRKKEKSSLEYKLCLQANPASPGNCVVGATAPFPGSPTDFSFGGIDGMAMFDAETLLNNGTYDLVRKNHKDIANKNWSVREKIDTFYVQANINTDIGQNLTLRGNVGVQWVKADQTSNGINTVAGSESGDNISENANYSNFLPSLNLALGFPDEYYIRFGASRQMQRPRMDDMRANVDVNISTGNCNNIPVQGGTWCGEGGNPQLKPWLANAYDLSLEKYFTTEAGNTGFLGVAYFYKDLLNYIFTDTLAYDFADYALPAPAPGQLNYPTSTQGYLKGKFNGSGGLLRGYEASFSVPLDVIWRGLDGFGVLGSYAVTDTTIHPNGPGTSERLPGWSKYVSSLTAYYERGGFSLRLSQRTRSKFRGESRGFGADLGYEDFHGEKVQDAQINYNFNNGKLKGLSLYLQVSNIGDEPARSEDSTDSASRPLKYFEYGKTILAGFGYKF</sequence>
<evidence type="ECO:0000259" key="6">
    <source>
        <dbReference type="Pfam" id="PF00593"/>
    </source>
</evidence>
<dbReference type="RefSeq" id="WP_210536649.1">
    <property type="nucleotide sequence ID" value="NZ_JAGKTC010000002.1"/>
</dbReference>
<dbReference type="InterPro" id="IPR036942">
    <property type="entry name" value="Beta-barrel_TonB_sf"/>
</dbReference>
<evidence type="ECO:0000259" key="7">
    <source>
        <dbReference type="Pfam" id="PF07715"/>
    </source>
</evidence>
<keyword evidence="3" id="KW-0998">Cell outer membrane</keyword>
<dbReference type="CDD" id="cd01347">
    <property type="entry name" value="ligand_gated_channel"/>
    <property type="match status" value="1"/>
</dbReference>
<keyword evidence="4" id="KW-0798">TonB box</keyword>
<name>A0A940X4B3_9GAMM</name>
<keyword evidence="9" id="KW-1185">Reference proteome</keyword>
<reference evidence="8" key="1">
    <citation type="journal article" date="2016" name="Int. J. Syst. Evol. Microbiol.">
        <title>Pseudoxanthomonas helianthi sp. nov., isolated from roots of Jerusalem artichoke (Helianthus tuberosus).</title>
        <authorList>
            <person name="Kittiwongwattana C."/>
            <person name="Thawai C."/>
        </authorList>
    </citation>
    <scope>NUCLEOTIDE SEQUENCE</scope>
    <source>
        <strain evidence="8">110414</strain>
    </source>
</reference>
<dbReference type="PANTHER" id="PTHR40980">
    <property type="entry name" value="PLUG DOMAIN-CONTAINING PROTEIN"/>
    <property type="match status" value="1"/>
</dbReference>
<keyword evidence="8" id="KW-0675">Receptor</keyword>
<evidence type="ECO:0000313" key="8">
    <source>
        <dbReference type="EMBL" id="MBP3984791.1"/>
    </source>
</evidence>
<comment type="similarity">
    <text evidence="4">Belongs to the TonB-dependent receptor family.</text>
</comment>
<evidence type="ECO:0000256" key="1">
    <source>
        <dbReference type="ARBA" id="ARBA00004442"/>
    </source>
</evidence>
<dbReference type="InterPro" id="IPR037066">
    <property type="entry name" value="Plug_dom_sf"/>
</dbReference>
<comment type="caution">
    <text evidence="8">The sequence shown here is derived from an EMBL/GenBank/DDBJ whole genome shotgun (WGS) entry which is preliminary data.</text>
</comment>
<dbReference type="Pfam" id="PF07715">
    <property type="entry name" value="Plug"/>
    <property type="match status" value="1"/>
</dbReference>
<reference evidence="8" key="2">
    <citation type="submission" date="2021-03" db="EMBL/GenBank/DDBJ databases">
        <authorList>
            <person name="Cao W."/>
        </authorList>
    </citation>
    <scope>NUCLEOTIDE SEQUENCE</scope>
    <source>
        <strain evidence="8">110414</strain>
    </source>
</reference>
<proteinExistence type="inferred from homology"/>
<feature type="domain" description="TonB-dependent receptor-like beta-barrel" evidence="6">
    <location>
        <begin position="321"/>
        <end position="883"/>
    </location>
</feature>
<evidence type="ECO:0000313" key="9">
    <source>
        <dbReference type="Proteomes" id="UP000673447"/>
    </source>
</evidence>
<gene>
    <name evidence="8" type="ORF">J5837_10230</name>
</gene>
<dbReference type="EMBL" id="JAGKTC010000002">
    <property type="protein sequence ID" value="MBP3984791.1"/>
    <property type="molecule type" value="Genomic_DNA"/>
</dbReference>
<organism evidence="8 9">
    <name type="scientific">Pseudoxanthomonas helianthi</name>
    <dbReference type="NCBI Taxonomy" id="1453541"/>
    <lineage>
        <taxon>Bacteria</taxon>
        <taxon>Pseudomonadati</taxon>
        <taxon>Pseudomonadota</taxon>
        <taxon>Gammaproteobacteria</taxon>
        <taxon>Lysobacterales</taxon>
        <taxon>Lysobacteraceae</taxon>
        <taxon>Pseudoxanthomonas</taxon>
    </lineage>
</organism>
<dbReference type="InterPro" id="IPR010104">
    <property type="entry name" value="TonB_rcpt_bac"/>
</dbReference>
<dbReference type="Gene3D" id="2.40.170.20">
    <property type="entry name" value="TonB-dependent receptor, beta-barrel domain"/>
    <property type="match status" value="1"/>
</dbReference>
<dbReference type="Proteomes" id="UP000673447">
    <property type="component" value="Unassembled WGS sequence"/>
</dbReference>
<evidence type="ECO:0000256" key="3">
    <source>
        <dbReference type="ARBA" id="ARBA00023237"/>
    </source>
</evidence>
<feature type="signal peptide" evidence="5">
    <location>
        <begin position="1"/>
        <end position="25"/>
    </location>
</feature>
<dbReference type="InterPro" id="IPR000531">
    <property type="entry name" value="Beta-barrel_TonB"/>
</dbReference>
<accession>A0A940X4B3</accession>
<keyword evidence="5" id="KW-0732">Signal</keyword>
<feature type="chain" id="PRO_5037164528" evidence="5">
    <location>
        <begin position="26"/>
        <end position="918"/>
    </location>
</feature>
<dbReference type="GO" id="GO:0009279">
    <property type="term" value="C:cell outer membrane"/>
    <property type="evidence" value="ECO:0007669"/>
    <property type="project" value="UniProtKB-SubCell"/>
</dbReference>
<dbReference type="PANTHER" id="PTHR40980:SF3">
    <property type="entry name" value="TONB-DEPENDENT RECEPTOR-LIKE BETA-BARREL DOMAIN-CONTAINING PROTEIN"/>
    <property type="match status" value="1"/>
</dbReference>
<protein>
    <submittedName>
        <fullName evidence="8">TonB-dependent receptor</fullName>
    </submittedName>
</protein>
<feature type="domain" description="TonB-dependent receptor plug" evidence="7">
    <location>
        <begin position="63"/>
        <end position="166"/>
    </location>
</feature>
<evidence type="ECO:0000256" key="5">
    <source>
        <dbReference type="SAM" id="SignalP"/>
    </source>
</evidence>
<evidence type="ECO:0000256" key="2">
    <source>
        <dbReference type="ARBA" id="ARBA00023136"/>
    </source>
</evidence>
<dbReference type="SUPFAM" id="SSF56935">
    <property type="entry name" value="Porins"/>
    <property type="match status" value="1"/>
</dbReference>
<evidence type="ECO:0000256" key="4">
    <source>
        <dbReference type="RuleBase" id="RU003357"/>
    </source>
</evidence>
<dbReference type="Gene3D" id="2.170.130.10">
    <property type="entry name" value="TonB-dependent receptor, plug domain"/>
    <property type="match status" value="1"/>
</dbReference>
<dbReference type="NCBIfam" id="TIGR01782">
    <property type="entry name" value="TonB-Xanth-Caul"/>
    <property type="match status" value="1"/>
</dbReference>
<dbReference type="AlphaFoldDB" id="A0A940X4B3"/>
<dbReference type="Pfam" id="PF00593">
    <property type="entry name" value="TonB_dep_Rec_b-barrel"/>
    <property type="match status" value="1"/>
</dbReference>